<dbReference type="PANTHER" id="PTHR31659">
    <property type="entry name" value="PROTEIN: UPF0503-LIKE PROTEIN, PUTATIVE (DUF740)-RELATED"/>
    <property type="match status" value="1"/>
</dbReference>
<organism evidence="2 3">
    <name type="scientific">Hibiscus sabdariffa</name>
    <name type="common">roselle</name>
    <dbReference type="NCBI Taxonomy" id="183260"/>
    <lineage>
        <taxon>Eukaryota</taxon>
        <taxon>Viridiplantae</taxon>
        <taxon>Streptophyta</taxon>
        <taxon>Embryophyta</taxon>
        <taxon>Tracheophyta</taxon>
        <taxon>Spermatophyta</taxon>
        <taxon>Magnoliopsida</taxon>
        <taxon>eudicotyledons</taxon>
        <taxon>Gunneridae</taxon>
        <taxon>Pentapetalae</taxon>
        <taxon>rosids</taxon>
        <taxon>malvids</taxon>
        <taxon>Malvales</taxon>
        <taxon>Malvaceae</taxon>
        <taxon>Malvoideae</taxon>
        <taxon>Hibiscus</taxon>
    </lineage>
</organism>
<protein>
    <submittedName>
        <fullName evidence="2">Uncharacterized protein</fullName>
    </submittedName>
</protein>
<feature type="region of interest" description="Disordered" evidence="1">
    <location>
        <begin position="364"/>
        <end position="397"/>
    </location>
</feature>
<comment type="caution">
    <text evidence="2">The sequence shown here is derived from an EMBL/GenBank/DDBJ whole genome shotgun (WGS) entry which is preliminary data.</text>
</comment>
<evidence type="ECO:0000256" key="1">
    <source>
        <dbReference type="SAM" id="MobiDB-lite"/>
    </source>
</evidence>
<dbReference type="Pfam" id="PF05340">
    <property type="entry name" value="DUF740"/>
    <property type="match status" value="2"/>
</dbReference>
<gene>
    <name evidence="2" type="ORF">V6N11_045755</name>
</gene>
<reference evidence="2 3" key="1">
    <citation type="journal article" date="2024" name="G3 (Bethesda)">
        <title>Genome assembly of Hibiscus sabdariffa L. provides insights into metabolisms of medicinal natural products.</title>
        <authorList>
            <person name="Kim T."/>
        </authorList>
    </citation>
    <scope>NUCLEOTIDE SEQUENCE [LARGE SCALE GENOMIC DNA]</scope>
    <source>
        <strain evidence="2">TK-2024</strain>
        <tissue evidence="2">Old leaves</tissue>
    </source>
</reference>
<name>A0ABR2Q2F6_9ROSI</name>
<keyword evidence="3" id="KW-1185">Reference proteome</keyword>
<proteinExistence type="predicted"/>
<evidence type="ECO:0000313" key="3">
    <source>
        <dbReference type="Proteomes" id="UP001396334"/>
    </source>
</evidence>
<evidence type="ECO:0000313" key="2">
    <source>
        <dbReference type="EMBL" id="KAK8994681.1"/>
    </source>
</evidence>
<dbReference type="EMBL" id="JBBPBN010000047">
    <property type="protein sequence ID" value="KAK8994681.1"/>
    <property type="molecule type" value="Genomic_DNA"/>
</dbReference>
<dbReference type="Proteomes" id="UP001396334">
    <property type="component" value="Unassembled WGS sequence"/>
</dbReference>
<dbReference type="PANTHER" id="PTHR31659:SF9">
    <property type="entry name" value="PROTEIN: UPF0503-LIKE PROTEIN, PUTATIVE (DUF740)-RELATED"/>
    <property type="match status" value="1"/>
</dbReference>
<dbReference type="InterPro" id="IPR008004">
    <property type="entry name" value="OCTOPUS-like"/>
</dbReference>
<accession>A0ABR2Q2F6</accession>
<sequence>MSTSTLSNIPHHLDMKRRGERMVIKETSLYIKRHTFLGLLAKINPTVLLRHVTATTTSISLAFAPHASVNVSLFSTLLLVGNPPTGALKAVFKLSGEVGPGIFPELRRTKSFSASQNEGFSRGFELQRKSCDVRARNTLCSLFCQDDEWGNPNEKEAAGNGGSFEFVEFEARNLGSSSTVAQVAVFENKTMSETGHEDDIEIIEEEHFNVAVDSAGLIQEKVDEIVEEYGNELCQAEELKTMNDHIDLDSQIKKGSGGDFKEIAGSFWRKQKVKKRGNGGGSVRWPVEKLISRQYRETQSEVADYGFGRRSFDATARMPFDNDPRHSFDEPRASWDGYLMGKTFPRMPTMVSVVEDDAPVTHHVTRSDFEDESLPGGSAQTRDYYSDSSSRRSLDRSSSIRKTAAAIVAEMKLVSNAKVSPATVDYLYGPKLNSKKSRRWSKAWNIWGFIHRRIVNRDEEDRCSKANGAEGRCTESCPELRNGDVRGGSNPKVLRSNSSVSSRRKKMDEFVLESNRSARYSLDNGLSRFYLTPMRSSRRGRSGKSRASHAIAQHTHAIARSLLRLY</sequence>